<evidence type="ECO:0008006" key="3">
    <source>
        <dbReference type="Google" id="ProtNLM"/>
    </source>
</evidence>
<dbReference type="Proteomes" id="UP001610446">
    <property type="component" value="Unassembled WGS sequence"/>
</dbReference>
<dbReference type="EMBL" id="JBFXLU010000284">
    <property type="protein sequence ID" value="KAL2831337.1"/>
    <property type="molecule type" value="Genomic_DNA"/>
</dbReference>
<proteinExistence type="predicted"/>
<sequence>MTERKEFRDLKDFEHGLVALDAEMGHNPWLTAFAPIRFVTAGGFLALSYVKCRDTMGDLDYLIDPEFVGDRDIQQALHGAIRFAAHHLKYNDDWANEAMAVEENLEILAAPIEWALERKLRRIYTGNRGRKAELDMADAVALLRHLRERNSGPLDAEFIRTMNLNGFVVVPGHSIMQQVDERIVAKSSGVRENIATSKIGAFPAILEYQIPLFI</sequence>
<gene>
    <name evidence="1" type="ORF">BJY01DRAFT_254275</name>
</gene>
<evidence type="ECO:0000313" key="1">
    <source>
        <dbReference type="EMBL" id="KAL2831337.1"/>
    </source>
</evidence>
<accession>A0ABR4IU87</accession>
<reference evidence="1 2" key="1">
    <citation type="submission" date="2024-07" db="EMBL/GenBank/DDBJ databases">
        <title>Section-level genome sequencing and comparative genomics of Aspergillus sections Usti and Cavernicolus.</title>
        <authorList>
            <consortium name="Lawrence Berkeley National Laboratory"/>
            <person name="Nybo J.L."/>
            <person name="Vesth T.C."/>
            <person name="Theobald S."/>
            <person name="Frisvad J.C."/>
            <person name="Larsen T.O."/>
            <person name="Kjaerboelling I."/>
            <person name="Rothschild-Mancinelli K."/>
            <person name="Lyhne E.K."/>
            <person name="Kogle M.E."/>
            <person name="Barry K."/>
            <person name="Clum A."/>
            <person name="Na H."/>
            <person name="Ledsgaard L."/>
            <person name="Lin J."/>
            <person name="Lipzen A."/>
            <person name="Kuo A."/>
            <person name="Riley R."/>
            <person name="Mondo S."/>
            <person name="Labutti K."/>
            <person name="Haridas S."/>
            <person name="Pangalinan J."/>
            <person name="Salamov A.A."/>
            <person name="Simmons B.A."/>
            <person name="Magnuson J.K."/>
            <person name="Chen J."/>
            <person name="Drula E."/>
            <person name="Henrissat B."/>
            <person name="Wiebenga A."/>
            <person name="Lubbers R.J."/>
            <person name="Gomes A.C."/>
            <person name="Makela M.R."/>
            <person name="Stajich J."/>
            <person name="Grigoriev I.V."/>
            <person name="Mortensen U.H."/>
            <person name="De Vries R.P."/>
            <person name="Baker S.E."/>
            <person name="Andersen M.R."/>
        </authorList>
    </citation>
    <scope>NUCLEOTIDE SEQUENCE [LARGE SCALE GENOMIC DNA]</scope>
    <source>
        <strain evidence="1 2">CBS 123904</strain>
    </source>
</reference>
<evidence type="ECO:0000313" key="2">
    <source>
        <dbReference type="Proteomes" id="UP001610446"/>
    </source>
</evidence>
<protein>
    <recommendedName>
        <fullName evidence="3">Nucleotidyltransferase</fullName>
    </recommendedName>
</protein>
<comment type="caution">
    <text evidence="1">The sequence shown here is derived from an EMBL/GenBank/DDBJ whole genome shotgun (WGS) entry which is preliminary data.</text>
</comment>
<name>A0ABR4IU87_9EURO</name>
<organism evidence="1 2">
    <name type="scientific">Aspergillus pseudoustus</name>
    <dbReference type="NCBI Taxonomy" id="1810923"/>
    <lineage>
        <taxon>Eukaryota</taxon>
        <taxon>Fungi</taxon>
        <taxon>Dikarya</taxon>
        <taxon>Ascomycota</taxon>
        <taxon>Pezizomycotina</taxon>
        <taxon>Eurotiomycetes</taxon>
        <taxon>Eurotiomycetidae</taxon>
        <taxon>Eurotiales</taxon>
        <taxon>Aspergillaceae</taxon>
        <taxon>Aspergillus</taxon>
        <taxon>Aspergillus subgen. Nidulantes</taxon>
    </lineage>
</organism>
<keyword evidence="2" id="KW-1185">Reference proteome</keyword>